<evidence type="ECO:0000313" key="3">
    <source>
        <dbReference type="EMBL" id="GGQ70608.1"/>
    </source>
</evidence>
<keyword evidence="4" id="KW-1185">Reference proteome</keyword>
<dbReference type="InterPro" id="IPR009937">
    <property type="entry name" value="Phage_holin_3_6"/>
</dbReference>
<reference evidence="3" key="2">
    <citation type="submission" date="2020-09" db="EMBL/GenBank/DDBJ databases">
        <authorList>
            <person name="Sun Q."/>
            <person name="Ohkuma M."/>
        </authorList>
    </citation>
    <scope>NUCLEOTIDE SEQUENCE</scope>
    <source>
        <strain evidence="3">JCM 4403</strain>
    </source>
</reference>
<protein>
    <submittedName>
        <fullName evidence="3">Membrane protein</fullName>
    </submittedName>
</protein>
<keyword evidence="2" id="KW-0812">Transmembrane</keyword>
<reference evidence="3" key="1">
    <citation type="journal article" date="2014" name="Int. J. Syst. Evol. Microbiol.">
        <title>Complete genome sequence of Corynebacterium casei LMG S-19264T (=DSM 44701T), isolated from a smear-ripened cheese.</title>
        <authorList>
            <consortium name="US DOE Joint Genome Institute (JGI-PGF)"/>
            <person name="Walter F."/>
            <person name="Albersmeier A."/>
            <person name="Kalinowski J."/>
            <person name="Ruckert C."/>
        </authorList>
    </citation>
    <scope>NUCLEOTIDE SEQUENCE</scope>
    <source>
        <strain evidence="3">JCM 4403</strain>
    </source>
</reference>
<evidence type="ECO:0000256" key="2">
    <source>
        <dbReference type="SAM" id="Phobius"/>
    </source>
</evidence>
<gene>
    <name evidence="3" type="ORF">GCM10010280_16460</name>
</gene>
<feature type="compositionally biased region" description="Basic and acidic residues" evidence="1">
    <location>
        <begin position="11"/>
        <end position="28"/>
    </location>
</feature>
<comment type="caution">
    <text evidence="3">The sequence shown here is derived from an EMBL/GenBank/DDBJ whole genome shotgun (WGS) entry which is preliminary data.</text>
</comment>
<keyword evidence="2" id="KW-1133">Transmembrane helix</keyword>
<name>A0A918BJF7_9ACTN</name>
<feature type="transmembrane region" description="Helical" evidence="2">
    <location>
        <begin position="90"/>
        <end position="113"/>
    </location>
</feature>
<evidence type="ECO:0000313" key="4">
    <source>
        <dbReference type="Proteomes" id="UP000656732"/>
    </source>
</evidence>
<proteinExistence type="predicted"/>
<organism evidence="3 4">
    <name type="scientific">Streptomyces pilosus</name>
    <dbReference type="NCBI Taxonomy" id="28893"/>
    <lineage>
        <taxon>Bacteria</taxon>
        <taxon>Bacillati</taxon>
        <taxon>Actinomycetota</taxon>
        <taxon>Actinomycetes</taxon>
        <taxon>Kitasatosporales</taxon>
        <taxon>Streptomycetaceae</taxon>
        <taxon>Streptomyces</taxon>
    </lineage>
</organism>
<sequence length="173" mass="17961">MRTVPTGPGPEGRRDGPRDGPHEQRREVIVVSTMQQPPAGSRGSHSGDEPVGELVQRASQQLTELVRGEMRLAQAEMKEKGKRYGKGGGLFGAAGVVGFLTLQALVATAIAALAVPLPVWAAALIVTAVLGVIAAAMALSGKKQVEQGAPPAPEKTIDSVKADVAEIKESAQR</sequence>
<evidence type="ECO:0000256" key="1">
    <source>
        <dbReference type="SAM" id="MobiDB-lite"/>
    </source>
</evidence>
<dbReference type="AlphaFoldDB" id="A0A918BJF7"/>
<dbReference type="Proteomes" id="UP000656732">
    <property type="component" value="Unassembled WGS sequence"/>
</dbReference>
<feature type="transmembrane region" description="Helical" evidence="2">
    <location>
        <begin position="119"/>
        <end position="139"/>
    </location>
</feature>
<keyword evidence="2" id="KW-0472">Membrane</keyword>
<accession>A0A918BJF7</accession>
<dbReference type="Pfam" id="PF07332">
    <property type="entry name" value="Phage_holin_3_6"/>
    <property type="match status" value="1"/>
</dbReference>
<feature type="region of interest" description="Disordered" evidence="1">
    <location>
        <begin position="1"/>
        <end position="50"/>
    </location>
</feature>
<dbReference type="EMBL" id="BMTU01000002">
    <property type="protein sequence ID" value="GGQ70608.1"/>
    <property type="molecule type" value="Genomic_DNA"/>
</dbReference>